<accession>K6V3C5</accession>
<protein>
    <recommendedName>
        <fullName evidence="3">CYIR protein</fullName>
    </recommendedName>
</protein>
<dbReference type="Pfam" id="PF05795">
    <property type="entry name" value="Plasmodium_Vir"/>
    <property type="match status" value="1"/>
</dbReference>
<reference evidence="1 2" key="1">
    <citation type="journal article" date="2012" name="Nat. Genet.">
        <title>Plasmodium cynomolgi genome sequences provide insight into Plasmodium vivax and the monkey malaria clade.</title>
        <authorList>
            <person name="Tachibana S."/>
            <person name="Sullivan S.A."/>
            <person name="Kawai S."/>
            <person name="Nakamura S."/>
            <person name="Kim H.R."/>
            <person name="Goto N."/>
            <person name="Arisue N."/>
            <person name="Palacpac N.M.Q."/>
            <person name="Honma H."/>
            <person name="Yagi M."/>
            <person name="Tougan T."/>
            <person name="Katakai Y."/>
            <person name="Kaneko O."/>
            <person name="Mita T."/>
            <person name="Kita K."/>
            <person name="Yasutomi Y."/>
            <person name="Sutton P.L."/>
            <person name="Shakhbatyan R."/>
            <person name="Horii T."/>
            <person name="Yasunaga T."/>
            <person name="Barnwell J.W."/>
            <person name="Escalante A.A."/>
            <person name="Carlton J.M."/>
            <person name="Tanabe K."/>
        </authorList>
    </citation>
    <scope>NUCLEOTIDE SEQUENCE [LARGE SCALE GENOMIC DNA]</scope>
    <source>
        <strain evidence="1 2">B</strain>
    </source>
</reference>
<proteinExistence type="predicted"/>
<dbReference type="EMBL" id="DF158010">
    <property type="protein sequence ID" value="GAB69865.1"/>
    <property type="molecule type" value="Genomic_DNA"/>
</dbReference>
<gene>
    <name evidence="1" type="ORF">PCYB_006140</name>
</gene>
<dbReference type="Proteomes" id="UP000006319">
    <property type="component" value="Unassembled WGS sequence"/>
</dbReference>
<name>K6V3C5_PLACD</name>
<dbReference type="RefSeq" id="XP_004228083.1">
    <property type="nucleotide sequence ID" value="XM_004228035.1"/>
</dbReference>
<organism evidence="1 2">
    <name type="scientific">Plasmodium cynomolgi (strain B)</name>
    <dbReference type="NCBI Taxonomy" id="1120755"/>
    <lineage>
        <taxon>Eukaryota</taxon>
        <taxon>Sar</taxon>
        <taxon>Alveolata</taxon>
        <taxon>Apicomplexa</taxon>
        <taxon>Aconoidasida</taxon>
        <taxon>Haemosporida</taxon>
        <taxon>Plasmodiidae</taxon>
        <taxon>Plasmodium</taxon>
        <taxon>Plasmodium (Plasmodium)</taxon>
    </lineage>
</organism>
<dbReference type="VEuPathDB" id="PlasmoDB:PCYB_006140"/>
<dbReference type="KEGG" id="pcy:PCYB_006140"/>
<dbReference type="InterPro" id="IPR008780">
    <property type="entry name" value="Plasmodium_Vir"/>
</dbReference>
<evidence type="ECO:0000313" key="2">
    <source>
        <dbReference type="Proteomes" id="UP000006319"/>
    </source>
</evidence>
<dbReference type="PhylomeDB" id="K6V3C5"/>
<dbReference type="OrthoDB" id="389114at2759"/>
<sequence>MFYIYFQYPFLNEVWETYKKFDEDVESGLTSININGVCDNILQKKNYASNDNNKEFCRKLVRNLGCYNYDYEYYHQHKDRCTILYYWVYKTAKEKNIDINLINDIFNNSYSKTCTYNRIAKCYYYAYYDQFEEPVNMIFLDIFQKYMNIVRDNLYKPNDKNNANLINYICKCAYIYKKTNEQYCVNNHADENKRINTCSMLSTFQQTFDTFLTGERYKSYFIPFLDDIGNINNSDKCIYPESELKSFIARVTNEIKSLNSRSHVIIFLKIDYNIHRRILMKLQKEL</sequence>
<evidence type="ECO:0008006" key="3">
    <source>
        <dbReference type="Google" id="ProtNLM"/>
    </source>
</evidence>
<dbReference type="GeneID" id="14696407"/>
<dbReference type="AlphaFoldDB" id="K6V3C5"/>
<keyword evidence="2" id="KW-1185">Reference proteome</keyword>
<evidence type="ECO:0000313" key="1">
    <source>
        <dbReference type="EMBL" id="GAB69865.1"/>
    </source>
</evidence>